<dbReference type="STRING" id="391616.OA238_c21930"/>
<protein>
    <recommendedName>
        <fullName evidence="1">EAL domain-containing protein</fullName>
    </recommendedName>
</protein>
<evidence type="ECO:0000259" key="1">
    <source>
        <dbReference type="PROSITE" id="PS50883"/>
    </source>
</evidence>
<dbReference type="SUPFAM" id="SSF141868">
    <property type="entry name" value="EAL domain-like"/>
    <property type="match status" value="1"/>
</dbReference>
<accession>M9RJA3</accession>
<dbReference type="EMBL" id="CP003742">
    <property type="protein sequence ID" value="AGI72277.1"/>
    <property type="molecule type" value="Genomic_DNA"/>
</dbReference>
<dbReference type="InterPro" id="IPR052155">
    <property type="entry name" value="Biofilm_reg_signaling"/>
</dbReference>
<dbReference type="HOGENOM" id="CLU_1747769_0_0_5"/>
<dbReference type="PROSITE" id="PS50883">
    <property type="entry name" value="EAL"/>
    <property type="match status" value="1"/>
</dbReference>
<sequence>MEIAFLDTCDNAKSDTLNQLRAAGIRLELDDFGSGRSSIVALQTVRSDRVKLDQKMVAPIETNPSQILILKALARVAALEGCGVEFEGIETQKLLTQYCSWSVRRSKVSSLHAQWARPRLPRCWPRRTVLCKRVLTSRDPTGRFVKVMT</sequence>
<gene>
    <name evidence="2" type="ORF">OA238_c21930</name>
</gene>
<dbReference type="KEGG" id="oar:OA238_c21930"/>
<dbReference type="InterPro" id="IPR001633">
    <property type="entry name" value="EAL_dom"/>
</dbReference>
<dbReference type="PANTHER" id="PTHR44757">
    <property type="entry name" value="DIGUANYLATE CYCLASE DGCP"/>
    <property type="match status" value="1"/>
</dbReference>
<dbReference type="Proteomes" id="UP000004688">
    <property type="component" value="Chromosome"/>
</dbReference>
<name>M9RJA3_9RHOB</name>
<organism evidence="2 3">
    <name type="scientific">Octadecabacter arcticus 238</name>
    <dbReference type="NCBI Taxonomy" id="391616"/>
    <lineage>
        <taxon>Bacteria</taxon>
        <taxon>Pseudomonadati</taxon>
        <taxon>Pseudomonadota</taxon>
        <taxon>Alphaproteobacteria</taxon>
        <taxon>Rhodobacterales</taxon>
        <taxon>Roseobacteraceae</taxon>
        <taxon>Octadecabacter</taxon>
    </lineage>
</organism>
<feature type="domain" description="EAL" evidence="1">
    <location>
        <begin position="1"/>
        <end position="132"/>
    </location>
</feature>
<evidence type="ECO:0000313" key="3">
    <source>
        <dbReference type="Proteomes" id="UP000004688"/>
    </source>
</evidence>
<dbReference type="eggNOG" id="COG2200">
    <property type="taxonomic scope" value="Bacteria"/>
</dbReference>
<dbReference type="Pfam" id="PF00563">
    <property type="entry name" value="EAL"/>
    <property type="match status" value="1"/>
</dbReference>
<dbReference type="PANTHER" id="PTHR44757:SF2">
    <property type="entry name" value="BIOFILM ARCHITECTURE MAINTENANCE PROTEIN MBAA"/>
    <property type="match status" value="1"/>
</dbReference>
<dbReference type="InterPro" id="IPR035919">
    <property type="entry name" value="EAL_sf"/>
</dbReference>
<reference evidence="2 3" key="1">
    <citation type="journal article" date="2013" name="PLoS ONE">
        <title>Poles Apart: Arctic and Antarctic Octadecabacter strains Share High Genome Plasticity and a New Type of Xanthorhodopsin.</title>
        <authorList>
            <person name="Vollmers J."/>
            <person name="Voget S."/>
            <person name="Dietrich S."/>
            <person name="Gollnow K."/>
            <person name="Smits M."/>
            <person name="Meyer K."/>
            <person name="Brinkhoff T."/>
            <person name="Simon M."/>
            <person name="Daniel R."/>
        </authorList>
    </citation>
    <scope>NUCLEOTIDE SEQUENCE [LARGE SCALE GENOMIC DNA]</scope>
    <source>
        <strain evidence="2 3">238</strain>
    </source>
</reference>
<dbReference type="AlphaFoldDB" id="M9RJA3"/>
<keyword evidence="3" id="KW-1185">Reference proteome</keyword>
<dbReference type="Gene3D" id="3.20.20.450">
    <property type="entry name" value="EAL domain"/>
    <property type="match status" value="1"/>
</dbReference>
<proteinExistence type="predicted"/>
<evidence type="ECO:0000313" key="2">
    <source>
        <dbReference type="EMBL" id="AGI72277.1"/>
    </source>
</evidence>